<sequence length="1081" mass="118558">MPDDWVETGLVAEAAKQRQMEQLNFRQAKLDFDGVDPDLGMHLLSLHWNRQHHSFLITYRPAFMRDMACNGPYFSKLLLNAIYFGAAKFSPRLEVRKDPNDVRTAGWRYRERVRELLGGALDRSDITTIQALLVMTNSLFALGDERSAAWLYSGLAFRMLIDLGMHVDLTSTRRFSDEDLEIRRRVFWGAFVVDKIQSLYQGRPVSLKETDALVPIKFLDTYEELEHWQPFAYSTSAPDYPGMPAYSISTFTYLCKLSLTMSDILSCIYTERSSNQSPAELASMLDELQLRLDQWQVGLPEHLRFDPGKAHSVAFPPPHVSSLHAMHNSLVILLHRPFVADGHLYSTSPSISVDSFKKCASAATNISNLLRAYHRAFSIRRAPYLISYATYVAATVLTRIAARRRNDSTAHANLATCLAVFNENQETNSAVKKAANIVQGLMKKLGVIIDNVSLDALEIDPPIRWSERDPQPSHGATEGDVSVQASSGNEIQNSLTIRNVTGPSNNKSLDHPTTGSPGSDWVDIDGIIQSFLQENSSRGARLVEYDTNGTPTQLPRAPWMPLHQGDIPPSVMMDNVRTVGNQASLRPDIDVPNGAHRTETAGGTYQWQHGWRPTNWEPTSLEDPLFGLNDLTAIGNGMLYSPTVRHGSPGDPLSASNIADMATELVTKTRRLRRHALPCVLMRAGTSKGIFLHQKDMPTKQVDWASHLISALGSRGNDPRQIDGVGGGTSTTSKVAVVQRSQRPDADVDWTFVQVAVGKESVDFTGTCGNMTAGVAPFAIQEGLVMPEPGQSKMDVRIYNTNTDRIVIETVAVDGSGDYEEDGNFIIPGVKTPGSEVKCTFVKPVGSMTGKLFPSEDQQQQTLRVQPGSLMPSLEPFDVRVTLIDSANPFVLIDTTSISPTLLGTYPSDSDRNDLVETIRRAGAVAMGLATDVEAASRTRGTPKAALVYPPTFTQVGGGKDSRPDIRVQAYSMGLPHPSLQLTGAVTIAVALSYPGTIAAGLSAMGAIMHRALPPTPEQSPPPDDRKSELGKDVLIEHSQGTMKVGVVMDDAGEVASCAVSRTARRLFEGKVRYYVQEDEI</sequence>
<evidence type="ECO:0000313" key="9">
    <source>
        <dbReference type="Proteomes" id="UP000326950"/>
    </source>
</evidence>
<dbReference type="PANTHER" id="PTHR43709:SF2">
    <property type="entry name" value="DUF453 DOMAIN PROTEIN (AFU_ORTHOLOGUE AFUA_6G00360)"/>
    <property type="match status" value="1"/>
</dbReference>
<dbReference type="InterPro" id="IPR007219">
    <property type="entry name" value="XnlR_reg_dom"/>
</dbReference>
<evidence type="ECO:0000313" key="8">
    <source>
        <dbReference type="EMBL" id="KAE8164398.1"/>
    </source>
</evidence>
<feature type="domain" description="Xylanolytic transcriptional activator regulatory" evidence="7">
    <location>
        <begin position="149"/>
        <end position="225"/>
    </location>
</feature>
<evidence type="ECO:0000256" key="2">
    <source>
        <dbReference type="ARBA" id="ARBA00023015"/>
    </source>
</evidence>
<evidence type="ECO:0000256" key="1">
    <source>
        <dbReference type="ARBA" id="ARBA00007673"/>
    </source>
</evidence>
<reference evidence="8 9" key="1">
    <citation type="submission" date="2019-04" db="EMBL/GenBank/DDBJ databases">
        <title>Friends and foes A comparative genomics study of 23 Aspergillus species from section Flavi.</title>
        <authorList>
            <consortium name="DOE Joint Genome Institute"/>
            <person name="Kjaerbolling I."/>
            <person name="Vesth T."/>
            <person name="Frisvad J.C."/>
            <person name="Nybo J.L."/>
            <person name="Theobald S."/>
            <person name="Kildgaard S."/>
            <person name="Isbrandt T."/>
            <person name="Kuo A."/>
            <person name="Sato A."/>
            <person name="Lyhne E.K."/>
            <person name="Kogle M.E."/>
            <person name="Wiebenga A."/>
            <person name="Kun R.S."/>
            <person name="Lubbers R.J."/>
            <person name="Makela M.R."/>
            <person name="Barry K."/>
            <person name="Chovatia M."/>
            <person name="Clum A."/>
            <person name="Daum C."/>
            <person name="Haridas S."/>
            <person name="He G."/>
            <person name="LaButti K."/>
            <person name="Lipzen A."/>
            <person name="Mondo S."/>
            <person name="Riley R."/>
            <person name="Salamov A."/>
            <person name="Simmons B.A."/>
            <person name="Magnuson J.K."/>
            <person name="Henrissat B."/>
            <person name="Mortensen U.H."/>
            <person name="Larsen T.O."/>
            <person name="Devries R.P."/>
            <person name="Grigoriev I.V."/>
            <person name="Machida M."/>
            <person name="Baker S.E."/>
            <person name="Andersen M.R."/>
        </authorList>
    </citation>
    <scope>NUCLEOTIDE SEQUENCE [LARGE SCALE GENOMIC DNA]</scope>
    <source>
        <strain evidence="8 9">CBS 117626</strain>
    </source>
</reference>
<protein>
    <submittedName>
        <fullName evidence="8">PrpF protein-domain-containing protein</fullName>
    </submittedName>
</protein>
<keyword evidence="5" id="KW-0539">Nucleus</keyword>
<feature type="region of interest" description="Disordered" evidence="6">
    <location>
        <begin position="463"/>
        <end position="520"/>
    </location>
</feature>
<dbReference type="GO" id="GO:0003677">
    <property type="term" value="F:DNA binding"/>
    <property type="evidence" value="ECO:0007669"/>
    <property type="project" value="InterPro"/>
</dbReference>
<dbReference type="OrthoDB" id="2154091at2759"/>
<dbReference type="AlphaFoldDB" id="A0A5N6V0C8"/>
<keyword evidence="4" id="KW-0413">Isomerase</keyword>
<dbReference type="Pfam" id="PF04082">
    <property type="entry name" value="Fungal_trans"/>
    <property type="match status" value="1"/>
</dbReference>
<feature type="compositionally biased region" description="Polar residues" evidence="6">
    <location>
        <begin position="483"/>
        <end position="517"/>
    </location>
</feature>
<dbReference type="Gene3D" id="3.10.310.10">
    <property type="entry name" value="Diaminopimelate Epimerase, Chain A, domain 1"/>
    <property type="match status" value="2"/>
</dbReference>
<keyword evidence="3" id="KW-0804">Transcription</keyword>
<evidence type="ECO:0000259" key="7">
    <source>
        <dbReference type="SMART" id="SM00906"/>
    </source>
</evidence>
<evidence type="ECO:0000256" key="3">
    <source>
        <dbReference type="ARBA" id="ARBA00023163"/>
    </source>
</evidence>
<dbReference type="InterPro" id="IPR007400">
    <property type="entry name" value="PrpF-like"/>
</dbReference>
<dbReference type="GO" id="GO:0008270">
    <property type="term" value="F:zinc ion binding"/>
    <property type="evidence" value="ECO:0007669"/>
    <property type="project" value="InterPro"/>
</dbReference>
<accession>A0A5N6V0C8</accession>
<comment type="similarity">
    <text evidence="1">Belongs to the PrpF family.</text>
</comment>
<dbReference type="GO" id="GO:0006351">
    <property type="term" value="P:DNA-templated transcription"/>
    <property type="evidence" value="ECO:0007669"/>
    <property type="project" value="InterPro"/>
</dbReference>
<evidence type="ECO:0000256" key="6">
    <source>
        <dbReference type="SAM" id="MobiDB-lite"/>
    </source>
</evidence>
<evidence type="ECO:0000256" key="4">
    <source>
        <dbReference type="ARBA" id="ARBA00023235"/>
    </source>
</evidence>
<dbReference type="SUPFAM" id="SSF54506">
    <property type="entry name" value="Diaminopimelate epimerase-like"/>
    <property type="match status" value="2"/>
</dbReference>
<feature type="region of interest" description="Disordered" evidence="6">
    <location>
        <begin position="584"/>
        <end position="608"/>
    </location>
</feature>
<keyword evidence="2" id="KW-0805">Transcription regulation</keyword>
<dbReference type="Pfam" id="PF04303">
    <property type="entry name" value="PrpF"/>
    <property type="match status" value="1"/>
</dbReference>
<dbReference type="SMART" id="SM00906">
    <property type="entry name" value="Fungal_trans"/>
    <property type="match status" value="1"/>
</dbReference>
<dbReference type="EMBL" id="ML738608">
    <property type="protein sequence ID" value="KAE8164398.1"/>
    <property type="molecule type" value="Genomic_DNA"/>
</dbReference>
<dbReference type="CDD" id="cd12148">
    <property type="entry name" value="fungal_TF_MHR"/>
    <property type="match status" value="1"/>
</dbReference>
<dbReference type="Proteomes" id="UP000326950">
    <property type="component" value="Unassembled WGS sequence"/>
</dbReference>
<evidence type="ECO:0000256" key="5">
    <source>
        <dbReference type="ARBA" id="ARBA00023242"/>
    </source>
</evidence>
<dbReference type="PANTHER" id="PTHR43709">
    <property type="entry name" value="ACONITATE ISOMERASE-RELATED"/>
    <property type="match status" value="1"/>
</dbReference>
<proteinExistence type="inferred from homology"/>
<dbReference type="GO" id="GO:0016853">
    <property type="term" value="F:isomerase activity"/>
    <property type="evidence" value="ECO:0007669"/>
    <property type="project" value="UniProtKB-KW"/>
</dbReference>
<organism evidence="8 9">
    <name type="scientific">Aspergillus tamarii</name>
    <dbReference type="NCBI Taxonomy" id="41984"/>
    <lineage>
        <taxon>Eukaryota</taxon>
        <taxon>Fungi</taxon>
        <taxon>Dikarya</taxon>
        <taxon>Ascomycota</taxon>
        <taxon>Pezizomycotina</taxon>
        <taxon>Eurotiomycetes</taxon>
        <taxon>Eurotiomycetidae</taxon>
        <taxon>Eurotiales</taxon>
        <taxon>Aspergillaceae</taxon>
        <taxon>Aspergillus</taxon>
        <taxon>Aspergillus subgen. Circumdati</taxon>
    </lineage>
</organism>
<keyword evidence="9" id="KW-1185">Reference proteome</keyword>
<gene>
    <name evidence="8" type="ORF">BDV40DRAFT_286935</name>
</gene>
<name>A0A5N6V0C8_ASPTM</name>